<evidence type="ECO:0000256" key="2">
    <source>
        <dbReference type="ARBA" id="ARBA00004370"/>
    </source>
</evidence>
<dbReference type="Gene3D" id="1.10.45.10">
    <property type="entry name" value="Vanillyl-alcohol Oxidase, Chain A, domain 4"/>
    <property type="match status" value="1"/>
</dbReference>
<evidence type="ECO:0000256" key="7">
    <source>
        <dbReference type="ARBA" id="ARBA00022827"/>
    </source>
</evidence>
<evidence type="ECO:0000256" key="10">
    <source>
        <dbReference type="ARBA" id="ARBA00033418"/>
    </source>
</evidence>
<dbReference type="EC" id="1.1.3.37" evidence="5 11"/>
<dbReference type="Gene3D" id="3.30.465.10">
    <property type="match status" value="1"/>
</dbReference>
<dbReference type="InterPro" id="IPR016171">
    <property type="entry name" value="Vanillyl_alc_oxidase_C-sub2"/>
</dbReference>
<comment type="cofactor">
    <cofactor evidence="1 11">
        <name>FAD</name>
        <dbReference type="ChEBI" id="CHEBI:57692"/>
    </cofactor>
</comment>
<name>A0A397T6A1_9GLOM</name>
<gene>
    <name evidence="13" type="ORF">C1645_737766</name>
</gene>
<dbReference type="InterPro" id="IPR016166">
    <property type="entry name" value="FAD-bd_PCMH"/>
</dbReference>
<comment type="subcellular location">
    <subcellularLocation>
        <location evidence="2">Membrane</location>
    </subcellularLocation>
    <subcellularLocation>
        <location evidence="11">Mitochondrion membrane</location>
    </subcellularLocation>
</comment>
<dbReference type="InterPro" id="IPR036318">
    <property type="entry name" value="FAD-bd_PCMH-like_sf"/>
</dbReference>
<dbReference type="SUPFAM" id="SSF56176">
    <property type="entry name" value="FAD-binding/transporter-associated domain-like"/>
    <property type="match status" value="1"/>
</dbReference>
<keyword evidence="14" id="KW-1185">Reference proteome</keyword>
<evidence type="ECO:0000256" key="5">
    <source>
        <dbReference type="ARBA" id="ARBA00013136"/>
    </source>
</evidence>
<dbReference type="InterPro" id="IPR016169">
    <property type="entry name" value="FAD-bd_PCMH_sub2"/>
</dbReference>
<evidence type="ECO:0000313" key="13">
    <source>
        <dbReference type="EMBL" id="RIA90554.1"/>
    </source>
</evidence>
<dbReference type="STRING" id="658196.A0A397T6A1"/>
<feature type="domain" description="FAD-binding PCMH-type" evidence="12">
    <location>
        <begin position="25"/>
        <end position="195"/>
    </location>
</feature>
<dbReference type="GO" id="GO:0071949">
    <property type="term" value="F:FAD binding"/>
    <property type="evidence" value="ECO:0007669"/>
    <property type="project" value="UniProtKB-UniRule"/>
</dbReference>
<evidence type="ECO:0000259" key="12">
    <source>
        <dbReference type="PROSITE" id="PS51387"/>
    </source>
</evidence>
<keyword evidence="11" id="KW-0496">Mitochondrion</keyword>
<comment type="similarity">
    <text evidence="4 11">Belongs to the oxygen-dependent FAD-linked oxidoreductase family.</text>
</comment>
<evidence type="ECO:0000256" key="1">
    <source>
        <dbReference type="ARBA" id="ARBA00001974"/>
    </source>
</evidence>
<evidence type="ECO:0000256" key="8">
    <source>
        <dbReference type="ARBA" id="ARBA00023002"/>
    </source>
</evidence>
<dbReference type="PANTHER" id="PTHR43762">
    <property type="entry name" value="L-GULONOLACTONE OXIDASE"/>
    <property type="match status" value="1"/>
</dbReference>
<dbReference type="PANTHER" id="PTHR43762:SF1">
    <property type="entry name" value="D-ARABINONO-1,4-LACTONE OXIDASE"/>
    <property type="match status" value="1"/>
</dbReference>
<dbReference type="NCBIfam" id="TIGR01679">
    <property type="entry name" value="bact_FAD_ox"/>
    <property type="match status" value="1"/>
</dbReference>
<dbReference type="PIRSF" id="PIRSF000136">
    <property type="entry name" value="LGO_GLO"/>
    <property type="match status" value="1"/>
</dbReference>
<dbReference type="GO" id="GO:0003885">
    <property type="term" value="F:D-arabinono-1,4-lactone oxidase activity"/>
    <property type="evidence" value="ECO:0007669"/>
    <property type="project" value="UniProtKB-UniRule"/>
</dbReference>
<evidence type="ECO:0000256" key="4">
    <source>
        <dbReference type="ARBA" id="ARBA00005466"/>
    </source>
</evidence>
<dbReference type="InterPro" id="IPR016167">
    <property type="entry name" value="FAD-bd_PCMH_sub1"/>
</dbReference>
<keyword evidence="8 11" id="KW-0560">Oxidoreductase</keyword>
<evidence type="ECO:0000256" key="9">
    <source>
        <dbReference type="ARBA" id="ARBA00023136"/>
    </source>
</evidence>
<reference evidence="13 14" key="1">
    <citation type="submission" date="2018-06" db="EMBL/GenBank/DDBJ databases">
        <title>Comparative genomics reveals the genomic features of Rhizophagus irregularis, R. cerebriforme, R. diaphanum and Gigaspora rosea, and their symbiotic lifestyle signature.</title>
        <authorList>
            <person name="Morin E."/>
            <person name="San Clemente H."/>
            <person name="Chen E.C.H."/>
            <person name="De La Providencia I."/>
            <person name="Hainaut M."/>
            <person name="Kuo A."/>
            <person name="Kohler A."/>
            <person name="Murat C."/>
            <person name="Tang N."/>
            <person name="Roy S."/>
            <person name="Loubradou J."/>
            <person name="Henrissat B."/>
            <person name="Grigoriev I.V."/>
            <person name="Corradi N."/>
            <person name="Roux C."/>
            <person name="Martin F.M."/>
        </authorList>
    </citation>
    <scope>NUCLEOTIDE SEQUENCE [LARGE SCALE GENOMIC DNA]</scope>
    <source>
        <strain evidence="13 14">DAOM 227022</strain>
    </source>
</reference>
<dbReference type="InterPro" id="IPR010031">
    <property type="entry name" value="FAD_lactone_oxidase-like"/>
</dbReference>
<evidence type="ECO:0000256" key="11">
    <source>
        <dbReference type="RuleBase" id="RU367158"/>
    </source>
</evidence>
<keyword evidence="9" id="KW-0472">Membrane</keyword>
<dbReference type="InterPro" id="IPR007173">
    <property type="entry name" value="ALO_C"/>
</dbReference>
<keyword evidence="7 11" id="KW-0274">FAD</keyword>
<comment type="pathway">
    <text evidence="3 11">Cofactor biosynthesis; D-erythroascorbate biosynthesis; dehydro-D-arabinono-1,4-lactone from D-arabinose: step 2/2.</text>
</comment>
<dbReference type="Gene3D" id="3.30.43.10">
    <property type="entry name" value="Uridine Diphospho-n-acetylenolpyruvylglucosamine Reductase, domain 2"/>
    <property type="match status" value="1"/>
</dbReference>
<protein>
    <recommendedName>
        <fullName evidence="5 11">D-arabinono-1,4-lactone oxidase</fullName>
        <shortName evidence="11">ALO</shortName>
        <ecNumber evidence="5 11">1.1.3.37</ecNumber>
    </recommendedName>
    <alternativeName>
        <fullName evidence="10 11">L-galactono-gamma-lactone oxidase</fullName>
    </alternativeName>
</protein>
<dbReference type="EMBL" id="QKYT01000177">
    <property type="protein sequence ID" value="RIA90554.1"/>
    <property type="molecule type" value="Genomic_DNA"/>
</dbReference>
<dbReference type="AlphaFoldDB" id="A0A397T6A1"/>
<dbReference type="PROSITE" id="PS51387">
    <property type="entry name" value="FAD_PCMH"/>
    <property type="match status" value="1"/>
</dbReference>
<comment type="catalytic activity">
    <reaction evidence="11">
        <text>D-arabinono-1,4-lactone + O2 = dehydro-D-arabinono-1,4-lactone + H2O2 + H(+)</text>
        <dbReference type="Rhea" id="RHEA:23756"/>
        <dbReference type="ChEBI" id="CHEBI:15378"/>
        <dbReference type="ChEBI" id="CHEBI:15379"/>
        <dbReference type="ChEBI" id="CHEBI:16240"/>
        <dbReference type="ChEBI" id="CHEBI:16292"/>
        <dbReference type="ChEBI" id="CHEBI:58277"/>
        <dbReference type="EC" id="1.1.3.37"/>
    </reaction>
</comment>
<evidence type="ECO:0000256" key="3">
    <source>
        <dbReference type="ARBA" id="ARBA00005083"/>
    </source>
</evidence>
<dbReference type="OrthoDB" id="610608at2759"/>
<keyword evidence="6 11" id="KW-0285">Flavoprotein</keyword>
<evidence type="ECO:0000313" key="14">
    <source>
        <dbReference type="Proteomes" id="UP000265703"/>
    </source>
</evidence>
<dbReference type="Proteomes" id="UP000265703">
    <property type="component" value="Unassembled WGS sequence"/>
</dbReference>
<sequence length="459" mass="53525">MIKIDNRLKRISKRDKKFSNWAKTFECTPELLFEPENEDDIIKIVELAKQSNKNVRATGAGHSPSDLACTEGFMINMDNFNKIIEIDLENKTVTVEAGIRIYKLNEELWKNGLALNNLGSISEQSIAGAISTATHGSGINFGNISSQVIKLTLLTASKGVINCSMDENNDIFKASLCSMGALGIILKVTIQCELAFKLESKQFPMKLNDILNNLDSIIYSAEYVRFWCFPHTENCFVWKADRTTKDSTPQKYNYFKDYIISFKLYQFLLYIARYFPSLIPLLNTKMFDYNFSQPKQLIDYSYKQFNIDCLIPHYTTEWAIPLEKTKEALEKLHEWINNDENNVFVHFPIEVRFLDKDDIWLNPAYNRKVCYIGVVMYRPYNKPVPYKKYWAAFEKIMRSYDGRPHWAKVHTMTTNELEKTYPKFKEFIKLQKSLDPNGIFLNSYLKRHLFNQIDIKAKL</sequence>
<dbReference type="InterPro" id="IPR030654">
    <property type="entry name" value="Sugar_lactone_oxidase"/>
</dbReference>
<dbReference type="NCBIfam" id="TIGR01678">
    <property type="entry name" value="FAD_lactone_ox"/>
    <property type="match status" value="1"/>
</dbReference>
<dbReference type="Pfam" id="PF04030">
    <property type="entry name" value="ALO"/>
    <property type="match status" value="1"/>
</dbReference>
<comment type="caution">
    <text evidence="13">The sequence shown here is derived from an EMBL/GenBank/DDBJ whole genome shotgun (WGS) entry which is preliminary data.</text>
</comment>
<accession>A0A397T6A1</accession>
<dbReference type="UniPathway" id="UPA00771">
    <property type="reaction ID" value="UER00766"/>
</dbReference>
<dbReference type="InterPro" id="IPR006094">
    <property type="entry name" value="Oxid_FAD_bind_N"/>
</dbReference>
<dbReference type="Pfam" id="PF01565">
    <property type="entry name" value="FAD_binding_4"/>
    <property type="match status" value="1"/>
</dbReference>
<proteinExistence type="inferred from homology"/>
<evidence type="ECO:0000256" key="6">
    <source>
        <dbReference type="ARBA" id="ARBA00022630"/>
    </source>
</evidence>
<dbReference type="GO" id="GO:0031966">
    <property type="term" value="C:mitochondrial membrane"/>
    <property type="evidence" value="ECO:0007669"/>
    <property type="project" value="UniProtKB-SubCell"/>
</dbReference>
<dbReference type="Gene3D" id="3.30.70.2520">
    <property type="match status" value="1"/>
</dbReference>
<organism evidence="13 14">
    <name type="scientific">Glomus cerebriforme</name>
    <dbReference type="NCBI Taxonomy" id="658196"/>
    <lineage>
        <taxon>Eukaryota</taxon>
        <taxon>Fungi</taxon>
        <taxon>Fungi incertae sedis</taxon>
        <taxon>Mucoromycota</taxon>
        <taxon>Glomeromycotina</taxon>
        <taxon>Glomeromycetes</taxon>
        <taxon>Glomerales</taxon>
        <taxon>Glomeraceae</taxon>
        <taxon>Glomus</taxon>
    </lineage>
</organism>